<dbReference type="AlphaFoldDB" id="A0A414AHK3"/>
<proteinExistence type="predicted"/>
<sequence length="192" mass="22686">MKRTTIEKPACEMNMVELAHNCMYAKDRWAWYRDYDSDMDLRDFIRKFSEAEGASELPEDNEALSDILMDDLQYGINDPDGRTALVYRLMWAMADLRETLMDYENTGVNPKEIENLLHKWTPVEKELPETYTSDRLWISIQYPNGYSRTVEVRYDKFKGEFLYANQKPVKDKVIAWMEYRTPASYIAEEAEG</sequence>
<evidence type="ECO:0000313" key="1">
    <source>
        <dbReference type="EMBL" id="RHC47834.1"/>
    </source>
</evidence>
<evidence type="ECO:0000313" key="2">
    <source>
        <dbReference type="Proteomes" id="UP000283975"/>
    </source>
</evidence>
<comment type="caution">
    <text evidence="1">The sequence shown here is derived from an EMBL/GenBank/DDBJ whole genome shotgun (WGS) entry which is preliminary data.</text>
</comment>
<dbReference type="EMBL" id="QSHZ01000051">
    <property type="protein sequence ID" value="RHC47834.1"/>
    <property type="molecule type" value="Genomic_DNA"/>
</dbReference>
<dbReference type="Proteomes" id="UP000283975">
    <property type="component" value="Unassembled WGS sequence"/>
</dbReference>
<accession>A0A414AHK3</accession>
<organism evidence="1 2">
    <name type="scientific">Enterocloster bolteae</name>
    <dbReference type="NCBI Taxonomy" id="208479"/>
    <lineage>
        <taxon>Bacteria</taxon>
        <taxon>Bacillati</taxon>
        <taxon>Bacillota</taxon>
        <taxon>Clostridia</taxon>
        <taxon>Lachnospirales</taxon>
        <taxon>Lachnospiraceae</taxon>
        <taxon>Enterocloster</taxon>
    </lineage>
</organism>
<evidence type="ECO:0008006" key="3">
    <source>
        <dbReference type="Google" id="ProtNLM"/>
    </source>
</evidence>
<reference evidence="1 2" key="1">
    <citation type="submission" date="2018-08" db="EMBL/GenBank/DDBJ databases">
        <title>A genome reference for cultivated species of the human gut microbiota.</title>
        <authorList>
            <person name="Zou Y."/>
            <person name="Xue W."/>
            <person name="Luo G."/>
        </authorList>
    </citation>
    <scope>NUCLEOTIDE SEQUENCE [LARGE SCALE GENOMIC DNA]</scope>
    <source>
        <strain evidence="1 2">AM35-14</strain>
    </source>
</reference>
<name>A0A414AHK3_9FIRM</name>
<protein>
    <recommendedName>
        <fullName evidence="3">DUF1642 domain-containing protein</fullName>
    </recommendedName>
</protein>
<gene>
    <name evidence="1" type="ORF">DW839_29290</name>
</gene>